<proteinExistence type="predicted"/>
<dbReference type="Proteomes" id="UP000292347">
    <property type="component" value="Unassembled WGS sequence"/>
</dbReference>
<sequence>MTPFTEAELLADSAEYLAQLEASGRLGAAEPRVCHHFFPLDGASEDAYLPALPSALAELDPDALIAVIGDPVGVELWQLVEPDRNWLTGQIRAFHLAAVSCSAVYAGWSYEPERERTNGS</sequence>
<reference evidence="1 2" key="1">
    <citation type="submission" date="2019-01" db="EMBL/GenBank/DDBJ databases">
        <title>Sphingomonas mucosissima sp. nov. and Sphingomonas desiccabilis sp. nov., from biological soil crusts in the Colorado Plateau, USA.</title>
        <authorList>
            <person name="Zhu D."/>
        </authorList>
    </citation>
    <scope>NUCLEOTIDE SEQUENCE [LARGE SCALE GENOMIC DNA]</scope>
    <source>
        <strain evidence="1 2">CP1D</strain>
    </source>
</reference>
<gene>
    <name evidence="1" type="ORF">EO081_11290</name>
</gene>
<name>A0A4Q2IUA0_9SPHN</name>
<accession>A0A4Q2IUA0</accession>
<evidence type="ECO:0000313" key="1">
    <source>
        <dbReference type="EMBL" id="RXZ31779.1"/>
    </source>
</evidence>
<dbReference type="EMBL" id="SDPT01000002">
    <property type="protein sequence ID" value="RXZ31779.1"/>
    <property type="molecule type" value="Genomic_DNA"/>
</dbReference>
<protein>
    <submittedName>
        <fullName evidence="1">Uncharacterized protein</fullName>
    </submittedName>
</protein>
<comment type="caution">
    <text evidence="1">The sequence shown here is derived from an EMBL/GenBank/DDBJ whole genome shotgun (WGS) entry which is preliminary data.</text>
</comment>
<organism evidence="1 2">
    <name type="scientific">Sphingomonas desiccabilis</name>
    <dbReference type="NCBI Taxonomy" id="429134"/>
    <lineage>
        <taxon>Bacteria</taxon>
        <taxon>Pseudomonadati</taxon>
        <taxon>Pseudomonadota</taxon>
        <taxon>Alphaproteobacteria</taxon>
        <taxon>Sphingomonadales</taxon>
        <taxon>Sphingomonadaceae</taxon>
        <taxon>Sphingomonas</taxon>
    </lineage>
</organism>
<keyword evidence="2" id="KW-1185">Reference proteome</keyword>
<dbReference type="AlphaFoldDB" id="A0A4Q2IUA0"/>
<evidence type="ECO:0000313" key="2">
    <source>
        <dbReference type="Proteomes" id="UP000292347"/>
    </source>
</evidence>
<dbReference type="RefSeq" id="WP_129342012.1">
    <property type="nucleotide sequence ID" value="NZ_JACIDD010000002.1"/>
</dbReference>